<dbReference type="AlphaFoldDB" id="A0A2T9JYA4"/>
<name>A0A2T9JYA4_9CAUL</name>
<comment type="caution">
    <text evidence="1">The sequence shown here is derived from an EMBL/GenBank/DDBJ whole genome shotgun (WGS) entry which is preliminary data.</text>
</comment>
<organism evidence="1 2">
    <name type="scientific">Caulobacter radicis</name>
    <dbReference type="NCBI Taxonomy" id="2172650"/>
    <lineage>
        <taxon>Bacteria</taxon>
        <taxon>Pseudomonadati</taxon>
        <taxon>Pseudomonadota</taxon>
        <taxon>Alphaproteobacteria</taxon>
        <taxon>Caulobacterales</taxon>
        <taxon>Caulobacteraceae</taxon>
        <taxon>Caulobacter</taxon>
    </lineage>
</organism>
<accession>A0A2T9JYA4</accession>
<sequence>AERLAARRAAERVEAEARAAAKAAARAEARRLAAIEAEKKAEYKRRRGCPPEVVDEYVEILRRQGAWWNGR</sequence>
<protein>
    <submittedName>
        <fullName evidence="1">Uncharacterized protein</fullName>
    </submittedName>
</protein>
<evidence type="ECO:0000313" key="1">
    <source>
        <dbReference type="EMBL" id="PVM88696.1"/>
    </source>
</evidence>
<dbReference type="Proteomes" id="UP000244913">
    <property type="component" value="Unassembled WGS sequence"/>
</dbReference>
<evidence type="ECO:0000313" key="2">
    <source>
        <dbReference type="Proteomes" id="UP000244913"/>
    </source>
</evidence>
<gene>
    <name evidence="1" type="ORF">DDF65_01320</name>
</gene>
<proteinExistence type="predicted"/>
<reference evidence="1 2" key="1">
    <citation type="submission" date="2018-04" db="EMBL/GenBank/DDBJ databases">
        <title>The genome sequence of Caulobacter sp. 736.</title>
        <authorList>
            <person name="Gao J."/>
            <person name="Sun J."/>
        </authorList>
    </citation>
    <scope>NUCLEOTIDE SEQUENCE [LARGE SCALE GENOMIC DNA]</scope>
    <source>
        <strain evidence="1 2">736</strain>
    </source>
</reference>
<keyword evidence="2" id="KW-1185">Reference proteome</keyword>
<dbReference type="EMBL" id="QDKP01000008">
    <property type="protein sequence ID" value="PVM88696.1"/>
    <property type="molecule type" value="Genomic_DNA"/>
</dbReference>
<feature type="non-terminal residue" evidence="1">
    <location>
        <position position="1"/>
    </location>
</feature>